<organism evidence="5 6">
    <name type="scientific">PS1 clade bacterium</name>
    <dbReference type="NCBI Taxonomy" id="2175152"/>
    <lineage>
        <taxon>Bacteria</taxon>
        <taxon>Pseudomonadati</taxon>
        <taxon>Pseudomonadota</taxon>
        <taxon>Alphaproteobacteria</taxon>
        <taxon>PS1 clade</taxon>
    </lineage>
</organism>
<dbReference type="Pfam" id="PF08028">
    <property type="entry name" value="Acyl-CoA_dh_2"/>
    <property type="match status" value="1"/>
</dbReference>
<dbReference type="Pfam" id="PF02771">
    <property type="entry name" value="Acyl-CoA_dh_N"/>
    <property type="match status" value="1"/>
</dbReference>
<proteinExistence type="inferred from homology"/>
<name>A0A937HJ51_9PROT</name>
<dbReference type="GO" id="GO:0050660">
    <property type="term" value="F:flavin adenine dinucleotide binding"/>
    <property type="evidence" value="ECO:0007669"/>
    <property type="project" value="InterPro"/>
</dbReference>
<dbReference type="AlphaFoldDB" id="A0A937HJ51"/>
<evidence type="ECO:0000259" key="4">
    <source>
        <dbReference type="Pfam" id="PF08028"/>
    </source>
</evidence>
<dbReference type="Gene3D" id="1.10.540.10">
    <property type="entry name" value="Acyl-CoA dehydrogenase/oxidase, N-terminal domain"/>
    <property type="match status" value="1"/>
</dbReference>
<dbReference type="GO" id="GO:0005737">
    <property type="term" value="C:cytoplasm"/>
    <property type="evidence" value="ECO:0007669"/>
    <property type="project" value="TreeGrafter"/>
</dbReference>
<dbReference type="GO" id="GO:0003995">
    <property type="term" value="F:acyl-CoA dehydrogenase activity"/>
    <property type="evidence" value="ECO:0007669"/>
    <property type="project" value="TreeGrafter"/>
</dbReference>
<gene>
    <name evidence="5" type="ORF">ISQ19_00775</name>
</gene>
<dbReference type="InterPro" id="IPR037069">
    <property type="entry name" value="AcylCoA_DH/ox_N_sf"/>
</dbReference>
<reference evidence="5" key="1">
    <citation type="submission" date="2020-10" db="EMBL/GenBank/DDBJ databases">
        <title>Microbiome of the Black Sea water column analyzed by genome centric metagenomics.</title>
        <authorList>
            <person name="Cabello-Yeves P.J."/>
            <person name="Callieri C."/>
            <person name="Picazo A."/>
            <person name="Mehrshad M."/>
            <person name="Haro-Moreno J.M."/>
            <person name="Roda-Garcia J."/>
            <person name="Dzembekova N."/>
            <person name="Slabakova V."/>
            <person name="Slabakova N."/>
            <person name="Moncheva S."/>
            <person name="Rodriguez-Valera F."/>
        </authorList>
    </citation>
    <scope>NUCLEOTIDE SEQUENCE</scope>
    <source>
        <strain evidence="5">BS307-5m-G5</strain>
    </source>
</reference>
<dbReference type="InterPro" id="IPR036250">
    <property type="entry name" value="AcylCo_DH-like_C"/>
</dbReference>
<dbReference type="SUPFAM" id="SSF47203">
    <property type="entry name" value="Acyl-CoA dehydrogenase C-terminal domain-like"/>
    <property type="match status" value="1"/>
</dbReference>
<evidence type="ECO:0000256" key="2">
    <source>
        <dbReference type="ARBA" id="ARBA00049661"/>
    </source>
</evidence>
<accession>A0A937HJ51</accession>
<dbReference type="InterPro" id="IPR013786">
    <property type="entry name" value="AcylCoA_DH/ox_N"/>
</dbReference>
<dbReference type="PANTHER" id="PTHR48083">
    <property type="entry name" value="MEDIUM-CHAIN SPECIFIC ACYL-COA DEHYDROGENASE, MITOCHONDRIAL-RELATED"/>
    <property type="match status" value="1"/>
</dbReference>
<dbReference type="Gene3D" id="2.40.110.10">
    <property type="entry name" value="Butyryl-CoA Dehydrogenase, subunit A, domain 2"/>
    <property type="match status" value="1"/>
</dbReference>
<dbReference type="InterPro" id="IPR050741">
    <property type="entry name" value="Acyl-CoA_dehydrogenase"/>
</dbReference>
<dbReference type="InterPro" id="IPR013107">
    <property type="entry name" value="Acyl-CoA_DH_C"/>
</dbReference>
<sequence>MTIHAAITPDIEAVCARAAAESDAIEAARQLPPELARALAAAGFFNMFVPDKIGGQQLAPPEALARIEYLARHDAASGWVCMIGATAALGAAYIDADIGGDMFAATERITCGIFAPNGRAVRDGDDYVVSGRWAWASGSANADYIGLGCITLEHAEDTPSGKKIRLLMVPREHVIFHDTWHTMGLCGTSSGDVELDNVRVPVAHSYSIATDAPWAEGALYNMPYFALLAAGVAAVALGNARAALDEVVGLATAKKAQGHSRALAERSGVQAALAQAEAEWRAAQALFEKTVDEAWQAAQHSAIEPELKADLRLASTHAVRSCAEVVRRVHDIAGGTSVYLDSSIQRRLRDAQTMTQHMITNAATYEMTGRVLLGGYHPGMQL</sequence>
<dbReference type="SUPFAM" id="SSF56645">
    <property type="entry name" value="Acyl-CoA dehydrogenase NM domain-like"/>
    <property type="match status" value="1"/>
</dbReference>
<comment type="similarity">
    <text evidence="2">Belongs to the HpaH/HsaA monooxygenase family.</text>
</comment>
<evidence type="ECO:0000256" key="1">
    <source>
        <dbReference type="ARBA" id="ARBA00023002"/>
    </source>
</evidence>
<dbReference type="InterPro" id="IPR046373">
    <property type="entry name" value="Acyl-CoA_Oxase/DH_mid-dom_sf"/>
</dbReference>
<comment type="caution">
    <text evidence="5">The sequence shown here is derived from an EMBL/GenBank/DDBJ whole genome shotgun (WGS) entry which is preliminary data.</text>
</comment>
<evidence type="ECO:0000259" key="3">
    <source>
        <dbReference type="Pfam" id="PF02771"/>
    </source>
</evidence>
<dbReference type="Proteomes" id="UP000785783">
    <property type="component" value="Unassembled WGS sequence"/>
</dbReference>
<dbReference type="GO" id="GO:0033539">
    <property type="term" value="P:fatty acid beta-oxidation using acyl-CoA dehydrogenase"/>
    <property type="evidence" value="ECO:0007669"/>
    <property type="project" value="TreeGrafter"/>
</dbReference>
<protein>
    <submittedName>
        <fullName evidence="5">Acyl-CoA dehydrogenase family protein</fullName>
    </submittedName>
</protein>
<keyword evidence="1" id="KW-0560">Oxidoreductase</keyword>
<dbReference type="EMBL" id="JADHOK010000004">
    <property type="protein sequence ID" value="MBL6761213.1"/>
    <property type="molecule type" value="Genomic_DNA"/>
</dbReference>
<feature type="domain" description="Acyl-CoA dehydrogenase/oxidase N-terminal" evidence="3">
    <location>
        <begin position="18"/>
        <end position="92"/>
    </location>
</feature>
<dbReference type="InterPro" id="IPR009100">
    <property type="entry name" value="AcylCoA_DH/oxidase_NM_dom_sf"/>
</dbReference>
<dbReference type="PANTHER" id="PTHR48083:SF5">
    <property type="entry name" value="NRGC PROTEIN"/>
    <property type="match status" value="1"/>
</dbReference>
<evidence type="ECO:0000313" key="5">
    <source>
        <dbReference type="EMBL" id="MBL6761213.1"/>
    </source>
</evidence>
<dbReference type="PIRSF" id="PIRSF016578">
    <property type="entry name" value="HsaA"/>
    <property type="match status" value="1"/>
</dbReference>
<dbReference type="Gene3D" id="1.20.140.10">
    <property type="entry name" value="Butyryl-CoA Dehydrogenase, subunit A, domain 3"/>
    <property type="match status" value="1"/>
</dbReference>
<evidence type="ECO:0000313" key="6">
    <source>
        <dbReference type="Proteomes" id="UP000785783"/>
    </source>
</evidence>
<feature type="domain" description="Acyl-CoA dehydrogenase C-terminal" evidence="4">
    <location>
        <begin position="231"/>
        <end position="361"/>
    </location>
</feature>